<dbReference type="Pfam" id="PF07873">
    <property type="entry name" value="YabP"/>
    <property type="match status" value="1"/>
</dbReference>
<proteinExistence type="predicted"/>
<protein>
    <submittedName>
        <fullName evidence="1">Sporulation protein YqfC</fullName>
    </submittedName>
</protein>
<dbReference type="EMBL" id="QNRX01000002">
    <property type="protein sequence ID" value="RBP68915.1"/>
    <property type="molecule type" value="Genomic_DNA"/>
</dbReference>
<comment type="caution">
    <text evidence="1">The sequence shown here is derived from an EMBL/GenBank/DDBJ whole genome shotgun (WGS) entry which is preliminary data.</text>
</comment>
<dbReference type="Proteomes" id="UP000253490">
    <property type="component" value="Unassembled WGS sequence"/>
</dbReference>
<evidence type="ECO:0000313" key="2">
    <source>
        <dbReference type="Proteomes" id="UP000253490"/>
    </source>
</evidence>
<dbReference type="AlphaFoldDB" id="A0A366ID51"/>
<dbReference type="NCBIfam" id="TIGR02856">
    <property type="entry name" value="spore_yqfC"/>
    <property type="match status" value="1"/>
</dbReference>
<accession>A0A366ID51</accession>
<name>A0A366ID51_9FIRM</name>
<gene>
    <name evidence="1" type="ORF">DES36_10255</name>
</gene>
<evidence type="ECO:0000313" key="1">
    <source>
        <dbReference type="EMBL" id="RBP68915.1"/>
    </source>
</evidence>
<dbReference type="OrthoDB" id="2989236at2"/>
<keyword evidence="2" id="KW-1185">Reference proteome</keyword>
<dbReference type="InterPro" id="IPR022477">
    <property type="entry name" value="Spore_YqfC"/>
</dbReference>
<organism evidence="1 2">
    <name type="scientific">Alkalibaculum bacchi</name>
    <dbReference type="NCBI Taxonomy" id="645887"/>
    <lineage>
        <taxon>Bacteria</taxon>
        <taxon>Bacillati</taxon>
        <taxon>Bacillota</taxon>
        <taxon>Clostridia</taxon>
        <taxon>Eubacteriales</taxon>
        <taxon>Eubacteriaceae</taxon>
        <taxon>Alkalibaculum</taxon>
    </lineage>
</organism>
<reference evidence="1 2" key="1">
    <citation type="submission" date="2018-06" db="EMBL/GenBank/DDBJ databases">
        <title>Genomic Encyclopedia of Type Strains, Phase IV (KMG-IV): sequencing the most valuable type-strain genomes for metagenomic binning, comparative biology and taxonomic classification.</title>
        <authorList>
            <person name="Goeker M."/>
        </authorList>
    </citation>
    <scope>NUCLEOTIDE SEQUENCE [LARGE SCALE GENOMIC DNA]</scope>
    <source>
        <strain evidence="1 2">DSM 22112</strain>
    </source>
</reference>
<dbReference type="InterPro" id="IPR022476">
    <property type="entry name" value="Spore_YabP/YqfC"/>
</dbReference>
<sequence>MGKKEKIENIKENVSDALELPKEITLNLPKVTMVGSTQIRIENHKGIIEYSESKIRVNSKIGIIVITGKNLFIRNIIKEEVLLEGKLESVQIDG</sequence>
<dbReference type="RefSeq" id="WP_113919487.1">
    <property type="nucleotide sequence ID" value="NZ_QNRX01000002.1"/>
</dbReference>